<feature type="region of interest" description="Disordered" evidence="1">
    <location>
        <begin position="1"/>
        <end position="114"/>
    </location>
</feature>
<organism evidence="2 3">
    <name type="scientific">Actinomadura meyerae</name>
    <dbReference type="NCBI Taxonomy" id="240840"/>
    <lineage>
        <taxon>Bacteria</taxon>
        <taxon>Bacillati</taxon>
        <taxon>Actinomycetota</taxon>
        <taxon>Actinomycetes</taxon>
        <taxon>Streptosporangiales</taxon>
        <taxon>Thermomonosporaceae</taxon>
        <taxon>Actinomadura</taxon>
    </lineage>
</organism>
<dbReference type="Proteomes" id="UP000198318">
    <property type="component" value="Unassembled WGS sequence"/>
</dbReference>
<keyword evidence="3" id="KW-1185">Reference proteome</keyword>
<protein>
    <submittedName>
        <fullName evidence="2">Uncharacterized protein</fullName>
    </submittedName>
</protein>
<dbReference type="EMBL" id="FZOR01000017">
    <property type="protein sequence ID" value="SNT13897.1"/>
    <property type="molecule type" value="Genomic_DNA"/>
</dbReference>
<dbReference type="Pfam" id="PF23781">
    <property type="entry name" value="Phage_TAC_16"/>
    <property type="match status" value="1"/>
</dbReference>
<name>A0A239K6A9_9ACTN</name>
<feature type="compositionally biased region" description="Basic and acidic residues" evidence="1">
    <location>
        <begin position="65"/>
        <end position="74"/>
    </location>
</feature>
<dbReference type="AlphaFoldDB" id="A0A239K6A9"/>
<reference evidence="2 3" key="1">
    <citation type="submission" date="2017-06" db="EMBL/GenBank/DDBJ databases">
        <authorList>
            <person name="Kim H.J."/>
            <person name="Triplett B.A."/>
        </authorList>
    </citation>
    <scope>NUCLEOTIDE SEQUENCE [LARGE SCALE GENOMIC DNA]</scope>
    <source>
        <strain evidence="2 3">DSM 44715</strain>
    </source>
</reference>
<accession>A0A239K6A9</accession>
<feature type="region of interest" description="Disordered" evidence="1">
    <location>
        <begin position="198"/>
        <end position="219"/>
    </location>
</feature>
<gene>
    <name evidence="2" type="ORF">SAMN05443665_101730</name>
</gene>
<dbReference type="InterPro" id="IPR056927">
    <property type="entry name" value="Phage_TAC"/>
</dbReference>
<proteinExistence type="predicted"/>
<feature type="compositionally biased region" description="Low complexity" evidence="1">
    <location>
        <begin position="18"/>
        <end position="42"/>
    </location>
</feature>
<evidence type="ECO:0000313" key="3">
    <source>
        <dbReference type="Proteomes" id="UP000198318"/>
    </source>
</evidence>
<feature type="compositionally biased region" description="Basic and acidic residues" evidence="1">
    <location>
        <begin position="102"/>
        <end position="114"/>
    </location>
</feature>
<evidence type="ECO:0000256" key="1">
    <source>
        <dbReference type="SAM" id="MobiDB-lite"/>
    </source>
</evidence>
<evidence type="ECO:0000313" key="2">
    <source>
        <dbReference type="EMBL" id="SNT13897.1"/>
    </source>
</evidence>
<feature type="compositionally biased region" description="Acidic residues" evidence="1">
    <location>
        <begin position="75"/>
        <end position="95"/>
    </location>
</feature>
<sequence length="219" mass="24101">MGRAEASTRRGGPPMPASKPTTNTPSSSSSSRGGARAGTSRSRSPKTAAPAEGPHTDDLDPGQGDGHDLDHDADLDLDLDDELDDDEVEEVDVEPELVFTTTKKDRPTADEQEKIPLEVDGEIYYSVKPTDEALVFLTTASSRGLSDGDRFNAILQFCDNALTSDSSNRITQRFLDREDDFEFEDLLEVTKAIAKAWGRRKGTGKPPVRRRRRTPARRR</sequence>